<organism evidence="8 9">
    <name type="scientific">Sphingobium wenxiniae (strain DSM 21828 / CGMCC 1.7748 / JZ-1)</name>
    <dbReference type="NCBI Taxonomy" id="595605"/>
    <lineage>
        <taxon>Bacteria</taxon>
        <taxon>Pseudomonadati</taxon>
        <taxon>Pseudomonadota</taxon>
        <taxon>Alphaproteobacteria</taxon>
        <taxon>Sphingomonadales</taxon>
        <taxon>Sphingomonadaceae</taxon>
        <taxon>Sphingobium</taxon>
    </lineage>
</organism>
<dbReference type="PANTHER" id="PTHR30367">
    <property type="entry name" value="P-HYDROXYBENZOIC ACID EFFLUX PUMP SUBUNIT AAEA-RELATED"/>
    <property type="match status" value="1"/>
</dbReference>
<reference evidence="8 9" key="1">
    <citation type="journal article" date="2015" name="Stand. Genomic Sci.">
        <title>Genomic Encyclopedia of Bacterial and Archaeal Type Strains, Phase III: the genomes of soil and plant-associated and newly described type strains.</title>
        <authorList>
            <person name="Whitman W.B."/>
            <person name="Woyke T."/>
            <person name="Klenk H.P."/>
            <person name="Zhou Y."/>
            <person name="Lilburn T.G."/>
            <person name="Beck B.J."/>
            <person name="De Vos P."/>
            <person name="Vandamme P."/>
            <person name="Eisen J.A."/>
            <person name="Garrity G."/>
            <person name="Hugenholtz P."/>
            <person name="Kyrpides N.C."/>
        </authorList>
    </citation>
    <scope>NUCLEOTIDE SEQUENCE [LARGE SCALE GENOMIC DNA]</scope>
    <source>
        <strain evidence="8 9">CGMCC 1.7748</strain>
    </source>
</reference>
<evidence type="ECO:0000259" key="7">
    <source>
        <dbReference type="Pfam" id="PF25963"/>
    </source>
</evidence>
<dbReference type="InterPro" id="IPR006143">
    <property type="entry name" value="RND_pump_MFP"/>
</dbReference>
<keyword evidence="2 5" id="KW-0812">Transmembrane</keyword>
<comment type="caution">
    <text evidence="8">The sequence shown here is derived from an EMBL/GenBank/DDBJ whole genome shotgun (WGS) entry which is preliminary data.</text>
</comment>
<feature type="domain" description="p-hydroxybenzoic acid efflux pump subunit AaeA alpha-helical hairpin" evidence="6">
    <location>
        <begin position="86"/>
        <end position="157"/>
    </location>
</feature>
<dbReference type="Gene3D" id="2.40.50.100">
    <property type="match status" value="1"/>
</dbReference>
<evidence type="ECO:0000256" key="2">
    <source>
        <dbReference type="ARBA" id="ARBA00022692"/>
    </source>
</evidence>
<keyword evidence="9" id="KW-1185">Reference proteome</keyword>
<dbReference type="GO" id="GO:0022857">
    <property type="term" value="F:transmembrane transporter activity"/>
    <property type="evidence" value="ECO:0007669"/>
    <property type="project" value="InterPro"/>
</dbReference>
<gene>
    <name evidence="8" type="ORF">IQ35_03669</name>
</gene>
<evidence type="ECO:0000313" key="9">
    <source>
        <dbReference type="Proteomes" id="UP000316624"/>
    </source>
</evidence>
<dbReference type="Proteomes" id="UP000316624">
    <property type="component" value="Unassembled WGS sequence"/>
</dbReference>
<sequence>MTALLTMFQRHDLLRSIATLLVILVILAGIYALWLRYQIEPVTRDGKVRADMVPVAADVSGLVTEVRVSDNRPVKKGDVLFVIDRPRYRLALEQAEAAIASQQAALAQAMREDRRNRAMPDVIAAEVIEQGRARAEGLRASLGQAVAARDLARFNLERTLVRAPVDGTISNFSLQPGVYLAAGKAALALVYNRSMRVEGYFEETKLPAIKVGDPASIYLMGVADEIEGHVQSIAGGVEDRERAGGDGQLANVNPSFTWVRLAQRIPVRIAIDRIPAHVRMIPGQTATVVIHPREDGRKVHRSLPW</sequence>
<dbReference type="InterPro" id="IPR050393">
    <property type="entry name" value="MFP_Efflux_Pump"/>
</dbReference>
<accession>A0A562K3Z1</accession>
<feature type="domain" description="p-hydroxybenzoic acid efflux pump subunit AaeA-like beta-barrel" evidence="7">
    <location>
        <begin position="194"/>
        <end position="291"/>
    </location>
</feature>
<dbReference type="InterPro" id="IPR058634">
    <property type="entry name" value="AaeA-lik-b-barrel"/>
</dbReference>
<evidence type="ECO:0000313" key="8">
    <source>
        <dbReference type="EMBL" id="TWH90137.1"/>
    </source>
</evidence>
<dbReference type="Pfam" id="PF25878">
    <property type="entry name" value="HH_AAEA_pHBA"/>
    <property type="match status" value="1"/>
</dbReference>
<comment type="similarity">
    <text evidence="1">Belongs to the membrane fusion protein (MFP) (TC 8.A.1) family.</text>
</comment>
<proteinExistence type="inferred from homology"/>
<keyword evidence="4 5" id="KW-0472">Membrane</keyword>
<keyword evidence="3 5" id="KW-1133">Transmembrane helix</keyword>
<dbReference type="NCBIfam" id="TIGR01730">
    <property type="entry name" value="RND_mfp"/>
    <property type="match status" value="1"/>
</dbReference>
<evidence type="ECO:0000256" key="4">
    <source>
        <dbReference type="ARBA" id="ARBA00023136"/>
    </source>
</evidence>
<dbReference type="InterPro" id="IPR058632">
    <property type="entry name" value="HH_AaeA"/>
</dbReference>
<dbReference type="Gene3D" id="2.40.30.170">
    <property type="match status" value="1"/>
</dbReference>
<dbReference type="SUPFAM" id="SSF111369">
    <property type="entry name" value="HlyD-like secretion proteins"/>
    <property type="match status" value="1"/>
</dbReference>
<name>A0A562K3Z1_SPHWJ</name>
<dbReference type="GO" id="GO:0016020">
    <property type="term" value="C:membrane"/>
    <property type="evidence" value="ECO:0007669"/>
    <property type="project" value="InterPro"/>
</dbReference>
<protein>
    <submittedName>
        <fullName evidence="8">RND family efflux transporter MFP subunit</fullName>
    </submittedName>
</protein>
<dbReference type="Pfam" id="PF25963">
    <property type="entry name" value="Beta-barrel_AAEA"/>
    <property type="match status" value="1"/>
</dbReference>
<evidence type="ECO:0000256" key="3">
    <source>
        <dbReference type="ARBA" id="ARBA00022989"/>
    </source>
</evidence>
<dbReference type="PANTHER" id="PTHR30367:SF12">
    <property type="entry name" value="P-HYDROXYBENZOIC ACID EFFLUX PUMP SUBUNIT AAEA"/>
    <property type="match status" value="1"/>
</dbReference>
<evidence type="ECO:0000259" key="6">
    <source>
        <dbReference type="Pfam" id="PF25878"/>
    </source>
</evidence>
<evidence type="ECO:0000256" key="5">
    <source>
        <dbReference type="SAM" id="Phobius"/>
    </source>
</evidence>
<dbReference type="AlphaFoldDB" id="A0A562K3Z1"/>
<dbReference type="EMBL" id="VLKK01000025">
    <property type="protein sequence ID" value="TWH90137.1"/>
    <property type="molecule type" value="Genomic_DNA"/>
</dbReference>
<evidence type="ECO:0000256" key="1">
    <source>
        <dbReference type="ARBA" id="ARBA00009477"/>
    </source>
</evidence>
<feature type="transmembrane region" description="Helical" evidence="5">
    <location>
        <begin position="12"/>
        <end position="34"/>
    </location>
</feature>